<dbReference type="AlphaFoldDB" id="A0A923E304"/>
<proteinExistence type="predicted"/>
<sequence length="374" mass="40613">MARFIDIHVLQTLPPSNPNRDQTGAPKSAVFGGARRMRISSQAIKRATRKDFETSLPDGNRGIRTKRIVEILREEIVSRRPELESQATALAETALTEIGFKIGDPKGKKTEEQLKEAGFLVFLSAKQIEHVADAIISVAEAEDVKKAFKELRPKTLVDTDHSVDIALFGRMVAEPNALNVDAACQVAHALGVGAVMSEFDYYTAVDDAKSADDDADEGAGMIGTIEFASATLYRYATIDLEMLRKNLGDQAVAEEAVDMFITSFVRAMPTGKITTFANRTLPDAVLVQVRDDQPINLVGAFEDPVSSDEGGFVAPATKRFVGYEKDLEEGSGLRPATSLVAWTTERAGEIAALGKRVPLSELGKETVKAIRSEQ</sequence>
<name>A0A923E304_9ACTO</name>
<gene>
    <name evidence="1" type="ORF">HD592_000467</name>
</gene>
<reference evidence="1" key="1">
    <citation type="submission" date="2020-08" db="EMBL/GenBank/DDBJ databases">
        <title>Sequencing the genomes of 1000 actinobacteria strains.</title>
        <authorList>
            <person name="Klenk H.-P."/>
        </authorList>
    </citation>
    <scope>NUCLEOTIDE SEQUENCE</scope>
    <source>
        <strain evidence="1">DSM 10695</strain>
    </source>
</reference>
<protein>
    <submittedName>
        <fullName evidence="1">CRISPR system Cascade subunit CasC</fullName>
    </submittedName>
</protein>
<evidence type="ECO:0000313" key="2">
    <source>
        <dbReference type="Proteomes" id="UP000617426"/>
    </source>
</evidence>
<organism evidence="1 2">
    <name type="scientific">Schaalia hyovaginalis</name>
    <dbReference type="NCBI Taxonomy" id="29316"/>
    <lineage>
        <taxon>Bacteria</taxon>
        <taxon>Bacillati</taxon>
        <taxon>Actinomycetota</taxon>
        <taxon>Actinomycetes</taxon>
        <taxon>Actinomycetales</taxon>
        <taxon>Actinomycetaceae</taxon>
        <taxon>Schaalia</taxon>
    </lineage>
</organism>
<dbReference type="InterPro" id="IPR010148">
    <property type="entry name" value="CRISPR-assoc_prot_CT1975"/>
</dbReference>
<comment type="caution">
    <text evidence="1">The sequence shown here is derived from an EMBL/GenBank/DDBJ whole genome shotgun (WGS) entry which is preliminary data.</text>
</comment>
<evidence type="ECO:0000313" key="1">
    <source>
        <dbReference type="EMBL" id="MBB6333902.1"/>
    </source>
</evidence>
<accession>A0A923E304</accession>
<dbReference type="Proteomes" id="UP000617426">
    <property type="component" value="Unassembled WGS sequence"/>
</dbReference>
<keyword evidence="2" id="KW-1185">Reference proteome</keyword>
<dbReference type="NCBIfam" id="TIGR01869">
    <property type="entry name" value="casC_Cse4"/>
    <property type="match status" value="1"/>
</dbReference>
<dbReference type="EMBL" id="JACHMK010000001">
    <property type="protein sequence ID" value="MBB6333902.1"/>
    <property type="molecule type" value="Genomic_DNA"/>
</dbReference>
<dbReference type="Pfam" id="PF09344">
    <property type="entry name" value="Cas_CT1975"/>
    <property type="match status" value="1"/>
</dbReference>
<dbReference type="RefSeq" id="WP_184451573.1">
    <property type="nucleotide sequence ID" value="NZ_JACHMK010000001.1"/>
</dbReference>